<dbReference type="PROSITE" id="PS00092">
    <property type="entry name" value="N6_MTASE"/>
    <property type="match status" value="1"/>
</dbReference>
<dbReference type="AlphaFoldDB" id="A0A1G6ND94"/>
<dbReference type="CDD" id="cd02440">
    <property type="entry name" value="AdoMet_MTases"/>
    <property type="match status" value="1"/>
</dbReference>
<dbReference type="Proteomes" id="UP000198943">
    <property type="component" value="Unassembled WGS sequence"/>
</dbReference>
<dbReference type="InterPro" id="IPR002052">
    <property type="entry name" value="DNA_methylase_N6_adenine_CS"/>
</dbReference>
<keyword evidence="2" id="KW-0808">Transferase</keyword>
<dbReference type="PANTHER" id="PTHR47739">
    <property type="entry name" value="TRNA1(VAL) (ADENINE(37)-N6)-METHYLTRANSFERASE"/>
    <property type="match status" value="1"/>
</dbReference>
<dbReference type="SUPFAM" id="SSF53335">
    <property type="entry name" value="S-adenosyl-L-methionine-dependent methyltransferases"/>
    <property type="match status" value="1"/>
</dbReference>
<keyword evidence="3" id="KW-1185">Reference proteome</keyword>
<keyword evidence="2" id="KW-0489">Methyltransferase</keyword>
<protein>
    <submittedName>
        <fullName evidence="2">tRNA1(Val) A37 N6-methylase TrmN6</fullName>
    </submittedName>
</protein>
<evidence type="ECO:0000313" key="2">
    <source>
        <dbReference type="EMBL" id="SDC65671.1"/>
    </source>
</evidence>
<proteinExistence type="predicted"/>
<evidence type="ECO:0000313" key="3">
    <source>
        <dbReference type="Proteomes" id="UP000198943"/>
    </source>
</evidence>
<sequence length="272" mass="30441">MSEIREDYLPGCGYKIYQDPAEFTFTTDSVFLAHFPHLANKAKVLELGCGTGAISFYLAARGAAEVTGLDVNPRMVELFNRSAEANGIFWQEEAETGATEMKAEVRKRGAVSVTDDSVSEAKELAPKVHALEWDIKEIKSFCPTESFDLVVANPPYRNSGRERTIGTSACHEKTAVLEDFFAAACYALHSRGRFALVQLPERFMESMELAIRYNLQPKKLQWVHASVDKPAWIFLLEMVKNGSYGLEVLPPLIMYNADGTLTEQAKRQMEKD</sequence>
<gene>
    <name evidence="2" type="ORF">SAMN04487864_11335</name>
</gene>
<dbReference type="Gene3D" id="3.40.50.150">
    <property type="entry name" value="Vaccinia Virus protein VP39"/>
    <property type="match status" value="1"/>
</dbReference>
<evidence type="ECO:0000259" key="1">
    <source>
        <dbReference type="Pfam" id="PF13649"/>
    </source>
</evidence>
<name>A0A1G6ND94_9FIRM</name>
<dbReference type="RefSeq" id="WP_093730890.1">
    <property type="nucleotide sequence ID" value="NZ_FMYW01000013.1"/>
</dbReference>
<dbReference type="InterPro" id="IPR041698">
    <property type="entry name" value="Methyltransf_25"/>
</dbReference>
<accession>A0A1G6ND94</accession>
<dbReference type="OrthoDB" id="9777257at2"/>
<organism evidence="2 3">
    <name type="scientific">Succiniclasticum ruminis</name>
    <dbReference type="NCBI Taxonomy" id="40841"/>
    <lineage>
        <taxon>Bacteria</taxon>
        <taxon>Bacillati</taxon>
        <taxon>Bacillota</taxon>
        <taxon>Negativicutes</taxon>
        <taxon>Acidaminococcales</taxon>
        <taxon>Acidaminococcaceae</taxon>
        <taxon>Succiniclasticum</taxon>
    </lineage>
</organism>
<reference evidence="3" key="1">
    <citation type="submission" date="2016-10" db="EMBL/GenBank/DDBJ databases">
        <authorList>
            <person name="Varghese N."/>
            <person name="Submissions S."/>
        </authorList>
    </citation>
    <scope>NUCLEOTIDE SEQUENCE [LARGE SCALE GENOMIC DNA]</scope>
    <source>
        <strain evidence="3">DSM 11005</strain>
    </source>
</reference>
<dbReference type="InterPro" id="IPR050210">
    <property type="entry name" value="tRNA_Adenine-N(6)_MTase"/>
</dbReference>
<feature type="domain" description="Methyltransferase" evidence="1">
    <location>
        <begin position="44"/>
        <end position="88"/>
    </location>
</feature>
<dbReference type="GO" id="GO:0032259">
    <property type="term" value="P:methylation"/>
    <property type="evidence" value="ECO:0007669"/>
    <property type="project" value="UniProtKB-KW"/>
</dbReference>
<dbReference type="InterPro" id="IPR029063">
    <property type="entry name" value="SAM-dependent_MTases_sf"/>
</dbReference>
<dbReference type="EMBL" id="FMYW01000013">
    <property type="protein sequence ID" value="SDC65671.1"/>
    <property type="molecule type" value="Genomic_DNA"/>
</dbReference>
<dbReference type="GO" id="GO:0003676">
    <property type="term" value="F:nucleic acid binding"/>
    <property type="evidence" value="ECO:0007669"/>
    <property type="project" value="InterPro"/>
</dbReference>
<dbReference type="Pfam" id="PF13649">
    <property type="entry name" value="Methyltransf_25"/>
    <property type="match status" value="1"/>
</dbReference>
<dbReference type="PANTHER" id="PTHR47739:SF1">
    <property type="entry name" value="TRNA1(VAL) (ADENINE(37)-N6)-METHYLTRANSFERASE"/>
    <property type="match status" value="1"/>
</dbReference>
<dbReference type="GO" id="GO:0008168">
    <property type="term" value="F:methyltransferase activity"/>
    <property type="evidence" value="ECO:0007669"/>
    <property type="project" value="UniProtKB-KW"/>
</dbReference>